<protein>
    <submittedName>
        <fullName evidence="2">Uncharacterized protein</fullName>
    </submittedName>
</protein>
<dbReference type="GeneID" id="75030028"/>
<dbReference type="RefSeq" id="WP_165283108.1">
    <property type="nucleotide sequence ID" value="NZ_CABITV010000002.1"/>
</dbReference>
<dbReference type="EMBL" id="LT906479">
    <property type="protein sequence ID" value="SNV99019.1"/>
    <property type="molecule type" value="Genomic_DNA"/>
</dbReference>
<dbReference type="STRING" id="1411141.GCA_001590885_03127"/>
<keyword evidence="3" id="KW-1185">Reference proteome</keyword>
<evidence type="ECO:0000313" key="3">
    <source>
        <dbReference type="Proteomes" id="UP000215134"/>
    </source>
</evidence>
<organism evidence="2 3">
    <name type="scientific">Serratia ficaria</name>
    <dbReference type="NCBI Taxonomy" id="61651"/>
    <lineage>
        <taxon>Bacteria</taxon>
        <taxon>Pseudomonadati</taxon>
        <taxon>Pseudomonadota</taxon>
        <taxon>Gammaproteobacteria</taxon>
        <taxon>Enterobacterales</taxon>
        <taxon>Yersiniaceae</taxon>
        <taxon>Serratia</taxon>
    </lineage>
</organism>
<name>A0A240BU72_SERFI</name>
<reference evidence="2 3" key="1">
    <citation type="submission" date="2017-06" db="EMBL/GenBank/DDBJ databases">
        <authorList>
            <consortium name="Pathogen Informatics"/>
        </authorList>
    </citation>
    <scope>NUCLEOTIDE SEQUENCE [LARGE SCALE GENOMIC DNA]</scope>
    <source>
        <strain evidence="2 3">NCTC12148</strain>
    </source>
</reference>
<dbReference type="Proteomes" id="UP000215134">
    <property type="component" value="Chromosome 1"/>
</dbReference>
<feature type="region of interest" description="Disordered" evidence="1">
    <location>
        <begin position="30"/>
        <end position="51"/>
    </location>
</feature>
<dbReference type="KEGG" id="sfj:SAMEA4384070_1868"/>
<evidence type="ECO:0000256" key="1">
    <source>
        <dbReference type="SAM" id="MobiDB-lite"/>
    </source>
</evidence>
<sequence>MTNALITLGLCLLLIPLLLWLVGRALASAKYRKPQGDKGKPKTGMPHGDDQ</sequence>
<accession>A0A240BU72</accession>
<gene>
    <name evidence="2" type="ORF">SAMEA4384070_01868</name>
</gene>
<evidence type="ECO:0000313" key="2">
    <source>
        <dbReference type="EMBL" id="SNV99019.1"/>
    </source>
</evidence>
<proteinExistence type="predicted"/>
<dbReference type="AlphaFoldDB" id="A0A240BU72"/>